<organism evidence="1 2">
    <name type="scientific">Nephila pilipes</name>
    <name type="common">Giant wood spider</name>
    <name type="synonym">Nephila maculata</name>
    <dbReference type="NCBI Taxonomy" id="299642"/>
    <lineage>
        <taxon>Eukaryota</taxon>
        <taxon>Metazoa</taxon>
        <taxon>Ecdysozoa</taxon>
        <taxon>Arthropoda</taxon>
        <taxon>Chelicerata</taxon>
        <taxon>Arachnida</taxon>
        <taxon>Araneae</taxon>
        <taxon>Araneomorphae</taxon>
        <taxon>Entelegynae</taxon>
        <taxon>Araneoidea</taxon>
        <taxon>Nephilidae</taxon>
        <taxon>Nephila</taxon>
    </lineage>
</organism>
<dbReference type="AlphaFoldDB" id="A0A8X6N690"/>
<gene>
    <name evidence="1" type="ORF">NPIL_412891</name>
</gene>
<accession>A0A8X6N690</accession>
<protein>
    <submittedName>
        <fullName evidence="1">Uncharacterized protein</fullName>
    </submittedName>
</protein>
<sequence length="86" mass="9696">MAIGSLLYWILDLYSFGDQLNPVTQSLGMITVDLQIEEALANNVYVFIVPDSTQPVGLLVGRPFLDLPHIAYSRISEESRIFYTVF</sequence>
<name>A0A8X6N690_NEPPI</name>
<keyword evidence="2" id="KW-1185">Reference proteome</keyword>
<evidence type="ECO:0000313" key="2">
    <source>
        <dbReference type="Proteomes" id="UP000887013"/>
    </source>
</evidence>
<dbReference type="EMBL" id="BMAW01100551">
    <property type="protein sequence ID" value="GFS95552.1"/>
    <property type="molecule type" value="Genomic_DNA"/>
</dbReference>
<comment type="caution">
    <text evidence="1">The sequence shown here is derived from an EMBL/GenBank/DDBJ whole genome shotgun (WGS) entry which is preliminary data.</text>
</comment>
<dbReference type="OrthoDB" id="6435133at2759"/>
<dbReference type="Proteomes" id="UP000887013">
    <property type="component" value="Unassembled WGS sequence"/>
</dbReference>
<reference evidence="1" key="1">
    <citation type="submission" date="2020-08" db="EMBL/GenBank/DDBJ databases">
        <title>Multicomponent nature underlies the extraordinary mechanical properties of spider dragline silk.</title>
        <authorList>
            <person name="Kono N."/>
            <person name="Nakamura H."/>
            <person name="Mori M."/>
            <person name="Yoshida Y."/>
            <person name="Ohtoshi R."/>
            <person name="Malay A.D."/>
            <person name="Moran D.A.P."/>
            <person name="Tomita M."/>
            <person name="Numata K."/>
            <person name="Arakawa K."/>
        </authorList>
    </citation>
    <scope>NUCLEOTIDE SEQUENCE</scope>
</reference>
<proteinExistence type="predicted"/>
<evidence type="ECO:0000313" key="1">
    <source>
        <dbReference type="EMBL" id="GFS95552.1"/>
    </source>
</evidence>